<feature type="compositionally biased region" description="Polar residues" evidence="6">
    <location>
        <begin position="69"/>
        <end position="89"/>
    </location>
</feature>
<keyword evidence="9" id="KW-1185">Reference proteome</keyword>
<dbReference type="InterPro" id="IPR045877">
    <property type="entry name" value="ZFP36-like"/>
</dbReference>
<feature type="compositionally biased region" description="Polar residues" evidence="6">
    <location>
        <begin position="646"/>
        <end position="675"/>
    </location>
</feature>
<keyword evidence="4 5" id="KW-0862">Zinc</keyword>
<keyword evidence="2" id="KW-0677">Repeat</keyword>
<keyword evidence="1 5" id="KW-0479">Metal-binding</keyword>
<dbReference type="PANTHER" id="PTHR12547:SF18">
    <property type="entry name" value="PROTEIN TIS11"/>
    <property type="match status" value="1"/>
</dbReference>
<dbReference type="InterPro" id="IPR036855">
    <property type="entry name" value="Znf_CCCH_sf"/>
</dbReference>
<evidence type="ECO:0000313" key="9">
    <source>
        <dbReference type="Proteomes" id="UP000283269"/>
    </source>
</evidence>
<evidence type="ECO:0000256" key="1">
    <source>
        <dbReference type="ARBA" id="ARBA00022723"/>
    </source>
</evidence>
<evidence type="ECO:0000259" key="7">
    <source>
        <dbReference type="PROSITE" id="PS50103"/>
    </source>
</evidence>
<protein>
    <recommendedName>
        <fullName evidence="7">C3H1-type domain-containing protein</fullName>
    </recommendedName>
</protein>
<name>A0A409XI03_PSICY</name>
<dbReference type="AlphaFoldDB" id="A0A409XI03"/>
<evidence type="ECO:0000256" key="5">
    <source>
        <dbReference type="PROSITE-ProRule" id="PRU00723"/>
    </source>
</evidence>
<sequence length="863" mass="93096">MHDTVTNSSTTTSRYSDPSNELFSSVSTATRPSALKDSFGWIYPLDLDLEPSFENWKPSSPDITIRLNSSRQSLQKPDSFNMPSRTNAENTDKTGVVNGNRRWRLNSSGQLVDAEAESASWELADQIGRLKIGDVTADPVDSRVSLRTPPKSKIASGAVTQLAESSPLDSSSNTSVGSSPHVPDHQISHSRGSSADTTISSSRDSIAGNALLSHPPLKGAPVPEAKERPHSFSGGLSSADLRRLQQVGDADHDRQVQQQQWAQNQYREHNAEQLSYPSLANQVQRPVPQQPMFNYPPNPQLLQQADRDREDIQLDYNSQQQRNFGPVAPHMNPGLVMNPMNGAAPPPPQFVQGRPNNPMPTLNYRQTPRSFPQQGPTPAGLGYGGGHHTSHLSLGNTQQLYEMMLPGPPSHENHHPAVTRVQQQHNVFRGTHHHSASDPSALRDVAALQLLNNTMQPYNPSMFQPGLPPPTMPMYPNQFYGAPELAVQQAMAARLQAQYTGSYSVGPATPNLEEVGSPTSSSGQTGPSANNRKLGLYKTELCRSWEEKGTCRYGGKCQFAHGEEELRRVSRHPKYKTEICKTFWVSGSCPYGKRCCFIHTELTSGNPPAAAGPSENTPPQPQADGRKRSDSDPDTSSSVSLLARISQRNQTDPAANVASTPVEMNSTNTFQSTRPGSLRVDTSALDGASIKQNKSAYPSFGIVSNGILLPAPEHISARSPAPVTAGPDLGRHNLARMEIVGYSNHQKKNSTSSSASASNPRHSFSGTEGDLNFSPSPPASGHAFGHNSSESPQTGPTGAPRVNGHVRAGSAGNWGSISRSNLSTSTSAFPHGSNAAGEIMSNSPWSTTELSHGASRLHDKNWV</sequence>
<feature type="compositionally biased region" description="Low complexity" evidence="6">
    <location>
        <begin position="750"/>
        <end position="765"/>
    </location>
</feature>
<feature type="region of interest" description="Disordered" evidence="6">
    <location>
        <begin position="744"/>
        <end position="863"/>
    </location>
</feature>
<feature type="compositionally biased region" description="Polar residues" evidence="6">
    <location>
        <begin position="840"/>
        <end position="850"/>
    </location>
</feature>
<dbReference type="PANTHER" id="PTHR12547">
    <property type="entry name" value="CCCH ZINC FINGER/TIS11-RELATED"/>
    <property type="match status" value="1"/>
</dbReference>
<feature type="region of interest" description="Disordered" evidence="6">
    <location>
        <begin position="509"/>
        <end position="532"/>
    </location>
</feature>
<feature type="compositionally biased region" description="Low complexity" evidence="6">
    <location>
        <begin position="516"/>
        <end position="528"/>
    </location>
</feature>
<dbReference type="InterPro" id="IPR000571">
    <property type="entry name" value="Znf_CCCH"/>
</dbReference>
<dbReference type="Pfam" id="PF00642">
    <property type="entry name" value="zf-CCCH"/>
    <property type="match status" value="2"/>
</dbReference>
<dbReference type="PROSITE" id="PS50103">
    <property type="entry name" value="ZF_C3H1"/>
    <property type="match status" value="2"/>
</dbReference>
<dbReference type="SUPFAM" id="SSF90229">
    <property type="entry name" value="CCCH zinc finger"/>
    <property type="match status" value="2"/>
</dbReference>
<reference evidence="8 9" key="1">
    <citation type="journal article" date="2018" name="Evol. Lett.">
        <title>Horizontal gene cluster transfer increased hallucinogenic mushroom diversity.</title>
        <authorList>
            <person name="Reynolds H.T."/>
            <person name="Vijayakumar V."/>
            <person name="Gluck-Thaler E."/>
            <person name="Korotkin H.B."/>
            <person name="Matheny P.B."/>
            <person name="Slot J.C."/>
        </authorList>
    </citation>
    <scope>NUCLEOTIDE SEQUENCE [LARGE SCALE GENOMIC DNA]</scope>
    <source>
        <strain evidence="8 9">2631</strain>
    </source>
</reference>
<evidence type="ECO:0000313" key="8">
    <source>
        <dbReference type="EMBL" id="PPQ90392.1"/>
    </source>
</evidence>
<comment type="caution">
    <text evidence="8">The sequence shown here is derived from an EMBL/GenBank/DDBJ whole genome shotgun (WGS) entry which is preliminary data.</text>
</comment>
<proteinExistence type="predicted"/>
<feature type="region of interest" description="Disordered" evidence="6">
    <location>
        <begin position="141"/>
        <end position="270"/>
    </location>
</feature>
<feature type="compositionally biased region" description="Polar residues" evidence="6">
    <location>
        <begin position="786"/>
        <end position="796"/>
    </location>
</feature>
<dbReference type="EMBL" id="NHYD01001635">
    <property type="protein sequence ID" value="PPQ90392.1"/>
    <property type="molecule type" value="Genomic_DNA"/>
</dbReference>
<feature type="compositionally biased region" description="Low complexity" evidence="6">
    <location>
        <begin position="256"/>
        <end position="265"/>
    </location>
</feature>
<dbReference type="SMART" id="SM00356">
    <property type="entry name" value="ZnF_C3H1"/>
    <property type="match status" value="2"/>
</dbReference>
<evidence type="ECO:0000256" key="4">
    <source>
        <dbReference type="ARBA" id="ARBA00022833"/>
    </source>
</evidence>
<dbReference type="Proteomes" id="UP000283269">
    <property type="component" value="Unassembled WGS sequence"/>
</dbReference>
<feature type="compositionally biased region" description="Polar residues" evidence="6">
    <location>
        <begin position="158"/>
        <end position="178"/>
    </location>
</feature>
<evidence type="ECO:0000256" key="2">
    <source>
        <dbReference type="ARBA" id="ARBA00022737"/>
    </source>
</evidence>
<dbReference type="FunFam" id="4.10.1000.10:FF:000002">
    <property type="entry name" value="Zinc finger protein 36, C3H1 type-like 1"/>
    <property type="match status" value="1"/>
</dbReference>
<feature type="zinc finger region" description="C3H1-type" evidence="5">
    <location>
        <begin position="574"/>
        <end position="602"/>
    </location>
</feature>
<feature type="region of interest" description="Disordered" evidence="6">
    <location>
        <begin position="1"/>
        <end position="26"/>
    </location>
</feature>
<evidence type="ECO:0000256" key="3">
    <source>
        <dbReference type="ARBA" id="ARBA00022771"/>
    </source>
</evidence>
<dbReference type="Gene3D" id="4.10.1000.10">
    <property type="entry name" value="Zinc finger, CCCH-type"/>
    <property type="match status" value="2"/>
</dbReference>
<feature type="domain" description="C3H1-type" evidence="7">
    <location>
        <begin position="574"/>
        <end position="602"/>
    </location>
</feature>
<dbReference type="GO" id="GO:0003729">
    <property type="term" value="F:mRNA binding"/>
    <property type="evidence" value="ECO:0007669"/>
    <property type="project" value="InterPro"/>
</dbReference>
<feature type="region of interest" description="Disordered" evidence="6">
    <location>
        <begin position="607"/>
        <end position="678"/>
    </location>
</feature>
<dbReference type="FunFam" id="4.10.1000.10:FF:000001">
    <property type="entry name" value="zinc finger CCCH domain-containing protein 15-like"/>
    <property type="match status" value="1"/>
</dbReference>
<feature type="region of interest" description="Disordered" evidence="6">
    <location>
        <begin position="69"/>
        <end position="99"/>
    </location>
</feature>
<evidence type="ECO:0000256" key="6">
    <source>
        <dbReference type="SAM" id="MobiDB-lite"/>
    </source>
</evidence>
<dbReference type="InParanoid" id="A0A409XI03"/>
<dbReference type="GO" id="GO:0008270">
    <property type="term" value="F:zinc ion binding"/>
    <property type="evidence" value="ECO:0007669"/>
    <property type="project" value="UniProtKB-KW"/>
</dbReference>
<dbReference type="STRING" id="93625.A0A409XI03"/>
<feature type="domain" description="C3H1-type" evidence="7">
    <location>
        <begin position="536"/>
        <end position="564"/>
    </location>
</feature>
<keyword evidence="3 5" id="KW-0863">Zinc-finger</keyword>
<feature type="compositionally biased region" description="Polar residues" evidence="6">
    <location>
        <begin position="189"/>
        <end position="204"/>
    </location>
</feature>
<organism evidence="8 9">
    <name type="scientific">Psilocybe cyanescens</name>
    <dbReference type="NCBI Taxonomy" id="93625"/>
    <lineage>
        <taxon>Eukaryota</taxon>
        <taxon>Fungi</taxon>
        <taxon>Dikarya</taxon>
        <taxon>Basidiomycota</taxon>
        <taxon>Agaricomycotina</taxon>
        <taxon>Agaricomycetes</taxon>
        <taxon>Agaricomycetidae</taxon>
        <taxon>Agaricales</taxon>
        <taxon>Agaricineae</taxon>
        <taxon>Strophariaceae</taxon>
        <taxon>Psilocybe</taxon>
    </lineage>
</organism>
<feature type="zinc finger region" description="C3H1-type" evidence="5">
    <location>
        <begin position="536"/>
        <end position="564"/>
    </location>
</feature>
<feature type="compositionally biased region" description="Low complexity" evidence="6">
    <location>
        <begin position="816"/>
        <end position="827"/>
    </location>
</feature>
<accession>A0A409XI03</accession>
<dbReference type="OrthoDB" id="410307at2759"/>
<gene>
    <name evidence="8" type="ORF">CVT25_014910</name>
</gene>